<organism evidence="6 7">
    <name type="scientific">Aspergillus nanangensis</name>
    <dbReference type="NCBI Taxonomy" id="2582783"/>
    <lineage>
        <taxon>Eukaryota</taxon>
        <taxon>Fungi</taxon>
        <taxon>Dikarya</taxon>
        <taxon>Ascomycota</taxon>
        <taxon>Pezizomycotina</taxon>
        <taxon>Eurotiomycetes</taxon>
        <taxon>Eurotiomycetidae</taxon>
        <taxon>Eurotiales</taxon>
        <taxon>Aspergillaceae</taxon>
        <taxon>Aspergillus</taxon>
        <taxon>Aspergillus subgen. Circumdati</taxon>
    </lineage>
</organism>
<dbReference type="InterPro" id="IPR050987">
    <property type="entry name" value="AtrR-like"/>
</dbReference>
<evidence type="ECO:0000313" key="7">
    <source>
        <dbReference type="Proteomes" id="UP001194746"/>
    </source>
</evidence>
<accession>A0AAD4CS47</accession>
<protein>
    <recommendedName>
        <fullName evidence="5">Xylanolytic transcriptional activator regulatory domain-containing protein</fullName>
    </recommendedName>
</protein>
<keyword evidence="2" id="KW-0804">Transcription</keyword>
<dbReference type="CDD" id="cd12148">
    <property type="entry name" value="fungal_TF_MHR"/>
    <property type="match status" value="1"/>
</dbReference>
<dbReference type="GO" id="GO:0003677">
    <property type="term" value="F:DNA binding"/>
    <property type="evidence" value="ECO:0007669"/>
    <property type="project" value="InterPro"/>
</dbReference>
<evidence type="ECO:0000256" key="1">
    <source>
        <dbReference type="ARBA" id="ARBA00023015"/>
    </source>
</evidence>
<keyword evidence="3" id="KW-0539">Nucleus</keyword>
<feature type="compositionally biased region" description="Polar residues" evidence="4">
    <location>
        <begin position="114"/>
        <end position="130"/>
    </location>
</feature>
<sequence length="653" mass="73221">MCSVTSATRERRLAALERAAATSPGDSIPATRASPMRDAVAQAASASENTDGRGIAGSFRPATNALRDGLTQQTSEGTRFLQRELESNVLIGQDRSAVLRRAIDFVSRISNSGDFSSTTEVSNSRTTGSETEPHKFPPELLYMMTMNPDSEPGVMKRSFWPDHISLETLEKMSLAIMEEREDRQTLICYRICVYLKAVTMISRLPRRDRSAPVRRHLEQSKSQYVDEIHQALRELDFLAPPSLKLLQALLSGALFMQNQGDMSRSWTLTAFASRILVSLNYHTIDRRVASDGQAQDINGALYLCYYLDKILSVLLLRPPSLPRLKITPADLVCLQPRLPLSACVKIMVCFGQVQDGVLDILFNHNESDDQVMAVNSLVQEMEHVRGLMDEPQCQMLARETYFEWLAIEFGYHALLASVLHLQQRIVRGRLARQECLHAARQSLVQLTKLQDEIVIDNNFLGEYPYFLTWQVSPHYTGNTWRCDLTISHRTLLLYPLSPFFIVFCNVIYTRNREDLSLLSKITSGISRFATQSRPVAELHKLFSAFLDLCEPLFNTGSRAPGGGAIPSQSYSMDPTPVLPQSSTTDTEGLLGASLPLPRYDFLGTPNLLRAGDHEVQAEAALYDQPGGLSPSDNELMWDLLQSQPWLGWMRPDT</sequence>
<keyword evidence="1" id="KW-0805">Transcription regulation</keyword>
<comment type="caution">
    <text evidence="6">The sequence shown here is derived from an EMBL/GenBank/DDBJ whole genome shotgun (WGS) entry which is preliminary data.</text>
</comment>
<feature type="domain" description="Xylanolytic transcriptional activator regulatory" evidence="5">
    <location>
        <begin position="220"/>
        <end position="323"/>
    </location>
</feature>
<dbReference type="PANTHER" id="PTHR46910">
    <property type="entry name" value="TRANSCRIPTION FACTOR PDR1"/>
    <property type="match status" value="1"/>
</dbReference>
<reference evidence="6" key="2">
    <citation type="submission" date="2020-02" db="EMBL/GenBank/DDBJ databases">
        <authorList>
            <person name="Gilchrist C.L.M."/>
            <person name="Chooi Y.-H."/>
        </authorList>
    </citation>
    <scope>NUCLEOTIDE SEQUENCE</scope>
    <source>
        <strain evidence="6">MST-FP2251</strain>
    </source>
</reference>
<evidence type="ECO:0000256" key="4">
    <source>
        <dbReference type="SAM" id="MobiDB-lite"/>
    </source>
</evidence>
<dbReference type="GO" id="GO:0008270">
    <property type="term" value="F:zinc ion binding"/>
    <property type="evidence" value="ECO:0007669"/>
    <property type="project" value="InterPro"/>
</dbReference>
<keyword evidence="7" id="KW-1185">Reference proteome</keyword>
<dbReference type="AlphaFoldDB" id="A0AAD4CS47"/>
<dbReference type="InterPro" id="IPR007219">
    <property type="entry name" value="XnlR_reg_dom"/>
</dbReference>
<evidence type="ECO:0000256" key="3">
    <source>
        <dbReference type="ARBA" id="ARBA00023242"/>
    </source>
</evidence>
<dbReference type="GO" id="GO:0003700">
    <property type="term" value="F:DNA-binding transcription factor activity"/>
    <property type="evidence" value="ECO:0007669"/>
    <property type="project" value="InterPro"/>
</dbReference>
<evidence type="ECO:0000259" key="5">
    <source>
        <dbReference type="Pfam" id="PF04082"/>
    </source>
</evidence>
<dbReference type="EMBL" id="VCAU01000019">
    <property type="protein sequence ID" value="KAF9891413.1"/>
    <property type="molecule type" value="Genomic_DNA"/>
</dbReference>
<feature type="region of interest" description="Disordered" evidence="4">
    <location>
        <begin position="114"/>
        <end position="135"/>
    </location>
</feature>
<evidence type="ECO:0000313" key="6">
    <source>
        <dbReference type="EMBL" id="KAF9891413.1"/>
    </source>
</evidence>
<dbReference type="GO" id="GO:0006351">
    <property type="term" value="P:DNA-templated transcription"/>
    <property type="evidence" value="ECO:0007669"/>
    <property type="project" value="InterPro"/>
</dbReference>
<name>A0AAD4CS47_ASPNN</name>
<dbReference type="Proteomes" id="UP001194746">
    <property type="component" value="Unassembled WGS sequence"/>
</dbReference>
<gene>
    <name evidence="6" type="ORF">FE257_004269</name>
</gene>
<evidence type="ECO:0000256" key="2">
    <source>
        <dbReference type="ARBA" id="ARBA00023163"/>
    </source>
</evidence>
<proteinExistence type="predicted"/>
<dbReference type="Pfam" id="PF04082">
    <property type="entry name" value="Fungal_trans"/>
    <property type="match status" value="1"/>
</dbReference>
<dbReference type="PANTHER" id="PTHR46910:SF5">
    <property type="entry name" value="ZN(II)2CYS6 TRANSCRIPTION FACTOR (EUROFUNG)"/>
    <property type="match status" value="1"/>
</dbReference>
<feature type="region of interest" description="Disordered" evidence="4">
    <location>
        <begin position="17"/>
        <end position="68"/>
    </location>
</feature>
<reference evidence="6" key="1">
    <citation type="journal article" date="2019" name="Beilstein J. Org. Chem.">
        <title>Nanangenines: drimane sesquiterpenoids as the dominant metabolite cohort of a novel Australian fungus, Aspergillus nanangensis.</title>
        <authorList>
            <person name="Lacey H.J."/>
            <person name="Gilchrist C.L.M."/>
            <person name="Crombie A."/>
            <person name="Kalaitzis J.A."/>
            <person name="Vuong D."/>
            <person name="Rutledge P.J."/>
            <person name="Turner P."/>
            <person name="Pitt J.I."/>
            <person name="Lacey E."/>
            <person name="Chooi Y.H."/>
            <person name="Piggott A.M."/>
        </authorList>
    </citation>
    <scope>NUCLEOTIDE SEQUENCE</scope>
    <source>
        <strain evidence="6">MST-FP2251</strain>
    </source>
</reference>